<dbReference type="SMART" id="SM00028">
    <property type="entry name" value="TPR"/>
    <property type="match status" value="10"/>
</dbReference>
<proteinExistence type="predicted"/>
<sequence>MSALSETSDHGDLNAVNNHHNQSIGPDESNTTANSLDELAAEFAEGGRLNLAIDSANRAIQIRRALAQDNSFESKSNLANSLHSLSTYLAEAQRWDDAVEVIEQSIHIRRKLADDSRHVSVRGALASSLHRMGSYVNNLGYYNLSLQALQEAVSIRRQLVDLDVPKYHLQEADLAASLHSLASTFSSLDRLDEAVKVMEEAVQRHRRVSKSAEAAPLVSAGEIQSTIFKCKDDLAECLHDLAVYLSRQEQFQHALFACQEAIVIRRSLLRSRLASPHAHNPINSAMSASTVFPSDPNFNLSSDPQLLSLYTNLASSLDNASIYHCTSGRLDAAIDSIQQTIDIRRRLASSIDPNSGLFYFRLGQLGNSLYRLSTYLANLECWKDSLGAIQEVVDIRRRLVTVNDASSSTPGQYSTCTSKPDLVNLSRSLFDLATCLAQLEDYAEAAEIMEECVRVNRRVVLLLLSSSEPEADLELPGAEADLASSSRLLSIYQGEVGKVEDAIINLEDAIEIYRRQVPAAGAALSNDATTEVKALRHLAESLKEFASFLGRVGRYPEAVAAGEEAASNYRRLIPPNRTLATRVSPAEATLASTLHLLADDLSKLSRCHDAISVIQQAIDIRHRQVSEISYVQDDADDTASTLQMDLSSSIHNLAIYYSVIGRYDDAIGTMRQAVDIRRRLVMFHDSATADEFEGGLLDSLLNLADCYHRRFTDAGRDDSAHPPLGVSAAQEAVDVSRGLLADVVAENEDEDNKKANAAPRPTVDLEAQLARALYQLAVGLGARAKVEAEHSNGKVWRSRSLVAVKEAVAIYGRLKV</sequence>
<evidence type="ECO:0000256" key="2">
    <source>
        <dbReference type="ARBA" id="ARBA00022803"/>
    </source>
</evidence>
<dbReference type="Proteomes" id="UP000307440">
    <property type="component" value="Unassembled WGS sequence"/>
</dbReference>
<evidence type="ECO:0000313" key="4">
    <source>
        <dbReference type="EMBL" id="TFK22890.1"/>
    </source>
</evidence>
<dbReference type="OrthoDB" id="771227at2759"/>
<evidence type="ECO:0000256" key="1">
    <source>
        <dbReference type="ARBA" id="ARBA00022737"/>
    </source>
</evidence>
<dbReference type="EMBL" id="ML210230">
    <property type="protein sequence ID" value="TFK22890.1"/>
    <property type="molecule type" value="Genomic_DNA"/>
</dbReference>
<dbReference type="InterPro" id="IPR011990">
    <property type="entry name" value="TPR-like_helical_dom_sf"/>
</dbReference>
<keyword evidence="1" id="KW-0677">Repeat</keyword>
<dbReference type="InterPro" id="IPR019734">
    <property type="entry name" value="TPR_rpt"/>
</dbReference>
<keyword evidence="2" id="KW-0802">TPR repeat</keyword>
<feature type="compositionally biased region" description="Polar residues" evidence="3">
    <location>
        <begin position="15"/>
        <end position="32"/>
    </location>
</feature>
<keyword evidence="5" id="KW-1185">Reference proteome</keyword>
<evidence type="ECO:0000256" key="3">
    <source>
        <dbReference type="SAM" id="MobiDB-lite"/>
    </source>
</evidence>
<dbReference type="SUPFAM" id="SSF48452">
    <property type="entry name" value="TPR-like"/>
    <property type="match status" value="2"/>
</dbReference>
<protein>
    <submittedName>
        <fullName evidence="4">TPR-like protein</fullName>
    </submittedName>
</protein>
<reference evidence="4 5" key="1">
    <citation type="journal article" date="2019" name="Nat. Ecol. Evol.">
        <title>Megaphylogeny resolves global patterns of mushroom evolution.</title>
        <authorList>
            <person name="Varga T."/>
            <person name="Krizsan K."/>
            <person name="Foldi C."/>
            <person name="Dima B."/>
            <person name="Sanchez-Garcia M."/>
            <person name="Sanchez-Ramirez S."/>
            <person name="Szollosi G.J."/>
            <person name="Szarkandi J.G."/>
            <person name="Papp V."/>
            <person name="Albert L."/>
            <person name="Andreopoulos W."/>
            <person name="Angelini C."/>
            <person name="Antonin V."/>
            <person name="Barry K.W."/>
            <person name="Bougher N.L."/>
            <person name="Buchanan P."/>
            <person name="Buyck B."/>
            <person name="Bense V."/>
            <person name="Catcheside P."/>
            <person name="Chovatia M."/>
            <person name="Cooper J."/>
            <person name="Damon W."/>
            <person name="Desjardin D."/>
            <person name="Finy P."/>
            <person name="Geml J."/>
            <person name="Haridas S."/>
            <person name="Hughes K."/>
            <person name="Justo A."/>
            <person name="Karasinski D."/>
            <person name="Kautmanova I."/>
            <person name="Kiss B."/>
            <person name="Kocsube S."/>
            <person name="Kotiranta H."/>
            <person name="LaButti K.M."/>
            <person name="Lechner B.E."/>
            <person name="Liimatainen K."/>
            <person name="Lipzen A."/>
            <person name="Lukacs Z."/>
            <person name="Mihaltcheva S."/>
            <person name="Morgado L.N."/>
            <person name="Niskanen T."/>
            <person name="Noordeloos M.E."/>
            <person name="Ohm R.A."/>
            <person name="Ortiz-Santana B."/>
            <person name="Ovrebo C."/>
            <person name="Racz N."/>
            <person name="Riley R."/>
            <person name="Savchenko A."/>
            <person name="Shiryaev A."/>
            <person name="Soop K."/>
            <person name="Spirin V."/>
            <person name="Szebenyi C."/>
            <person name="Tomsovsky M."/>
            <person name="Tulloss R.E."/>
            <person name="Uehling J."/>
            <person name="Grigoriev I.V."/>
            <person name="Vagvolgyi C."/>
            <person name="Papp T."/>
            <person name="Martin F.M."/>
            <person name="Miettinen O."/>
            <person name="Hibbett D.S."/>
            <person name="Nagy L.G."/>
        </authorList>
    </citation>
    <scope>NUCLEOTIDE SEQUENCE [LARGE SCALE GENOMIC DNA]</scope>
    <source>
        <strain evidence="4 5">CBS 121175</strain>
    </source>
</reference>
<dbReference type="PANTHER" id="PTHR45641">
    <property type="entry name" value="TETRATRICOPEPTIDE REPEAT PROTEIN (AFU_ORTHOLOGUE AFUA_6G03870)"/>
    <property type="match status" value="1"/>
</dbReference>
<dbReference type="AlphaFoldDB" id="A0A5C3KQP2"/>
<dbReference type="Gene3D" id="1.25.40.10">
    <property type="entry name" value="Tetratricopeptide repeat domain"/>
    <property type="match status" value="4"/>
</dbReference>
<dbReference type="Pfam" id="PF13374">
    <property type="entry name" value="TPR_10"/>
    <property type="match status" value="5"/>
</dbReference>
<dbReference type="Pfam" id="PF13181">
    <property type="entry name" value="TPR_8"/>
    <property type="match status" value="1"/>
</dbReference>
<feature type="region of interest" description="Disordered" evidence="3">
    <location>
        <begin position="1"/>
        <end position="32"/>
    </location>
</feature>
<organism evidence="4 5">
    <name type="scientific">Coprinopsis marcescibilis</name>
    <name type="common">Agaric fungus</name>
    <name type="synonym">Psathyrella marcescibilis</name>
    <dbReference type="NCBI Taxonomy" id="230819"/>
    <lineage>
        <taxon>Eukaryota</taxon>
        <taxon>Fungi</taxon>
        <taxon>Dikarya</taxon>
        <taxon>Basidiomycota</taxon>
        <taxon>Agaricomycotina</taxon>
        <taxon>Agaricomycetes</taxon>
        <taxon>Agaricomycetidae</taxon>
        <taxon>Agaricales</taxon>
        <taxon>Agaricineae</taxon>
        <taxon>Psathyrellaceae</taxon>
        <taxon>Coprinopsis</taxon>
    </lineage>
</organism>
<dbReference type="STRING" id="230819.A0A5C3KQP2"/>
<gene>
    <name evidence="4" type="ORF">FA15DRAFT_671064</name>
</gene>
<dbReference type="PANTHER" id="PTHR45641:SF19">
    <property type="entry name" value="NEPHROCYSTIN-3"/>
    <property type="match status" value="1"/>
</dbReference>
<evidence type="ECO:0000313" key="5">
    <source>
        <dbReference type="Proteomes" id="UP000307440"/>
    </source>
</evidence>
<accession>A0A5C3KQP2</accession>
<name>A0A5C3KQP2_COPMA</name>